<dbReference type="EMBL" id="MU006314">
    <property type="protein sequence ID" value="KAF2848977.1"/>
    <property type="molecule type" value="Genomic_DNA"/>
</dbReference>
<sequence>MHSSIVYLVGLLAVTSTASPTLKGCPRKIGVKGVSVRLPPRFDPNYAHSKWVEPPLNWYFKPWYTIYATNEQYVAFRNLQYDPTAIDPLDPAGPVNDLFSFQLKNNDTIHTTYGVDTPNPKYPAVLSYNATGIIAGATSEYSILTWGCDATGAPYYSSYSTETVKTKTPAGIDILSVNPKGPDEATTNAILNALENLNNEEIKGWARNLTKVAYDGARDGQPRTVCDDYCKTNQNLLGLLG</sequence>
<dbReference type="OrthoDB" id="4821403at2759"/>
<dbReference type="Proteomes" id="UP000799423">
    <property type="component" value="Unassembled WGS sequence"/>
</dbReference>
<protein>
    <submittedName>
        <fullName evidence="2">Uncharacterized protein</fullName>
    </submittedName>
</protein>
<organism evidence="2 3">
    <name type="scientific">Plenodomus tracheiphilus IPT5</name>
    <dbReference type="NCBI Taxonomy" id="1408161"/>
    <lineage>
        <taxon>Eukaryota</taxon>
        <taxon>Fungi</taxon>
        <taxon>Dikarya</taxon>
        <taxon>Ascomycota</taxon>
        <taxon>Pezizomycotina</taxon>
        <taxon>Dothideomycetes</taxon>
        <taxon>Pleosporomycetidae</taxon>
        <taxon>Pleosporales</taxon>
        <taxon>Pleosporineae</taxon>
        <taxon>Leptosphaeriaceae</taxon>
        <taxon>Plenodomus</taxon>
    </lineage>
</organism>
<name>A0A6A7B2U4_9PLEO</name>
<dbReference type="AlphaFoldDB" id="A0A6A7B2U4"/>
<feature type="chain" id="PRO_5025577473" evidence="1">
    <location>
        <begin position="19"/>
        <end position="241"/>
    </location>
</feature>
<evidence type="ECO:0000313" key="2">
    <source>
        <dbReference type="EMBL" id="KAF2848977.1"/>
    </source>
</evidence>
<gene>
    <name evidence="2" type="ORF">T440DRAFT_427696</name>
</gene>
<evidence type="ECO:0000256" key="1">
    <source>
        <dbReference type="SAM" id="SignalP"/>
    </source>
</evidence>
<feature type="signal peptide" evidence="1">
    <location>
        <begin position="1"/>
        <end position="18"/>
    </location>
</feature>
<keyword evidence="1" id="KW-0732">Signal</keyword>
<accession>A0A6A7B2U4</accession>
<keyword evidence="3" id="KW-1185">Reference proteome</keyword>
<evidence type="ECO:0000313" key="3">
    <source>
        <dbReference type="Proteomes" id="UP000799423"/>
    </source>
</evidence>
<reference evidence="2" key="1">
    <citation type="submission" date="2020-01" db="EMBL/GenBank/DDBJ databases">
        <authorList>
            <consortium name="DOE Joint Genome Institute"/>
            <person name="Haridas S."/>
            <person name="Albert R."/>
            <person name="Binder M."/>
            <person name="Bloem J."/>
            <person name="Labutti K."/>
            <person name="Salamov A."/>
            <person name="Andreopoulos B."/>
            <person name="Baker S.E."/>
            <person name="Barry K."/>
            <person name="Bills G."/>
            <person name="Bluhm B.H."/>
            <person name="Cannon C."/>
            <person name="Castanera R."/>
            <person name="Culley D.E."/>
            <person name="Daum C."/>
            <person name="Ezra D."/>
            <person name="Gonzalez J.B."/>
            <person name="Henrissat B."/>
            <person name="Kuo A."/>
            <person name="Liang C."/>
            <person name="Lipzen A."/>
            <person name="Lutzoni F."/>
            <person name="Magnuson J."/>
            <person name="Mondo S."/>
            <person name="Nolan M."/>
            <person name="Ohm R."/>
            <person name="Pangilinan J."/>
            <person name="Park H.-J."/>
            <person name="Ramirez L."/>
            <person name="Alfaro M."/>
            <person name="Sun H."/>
            <person name="Tritt A."/>
            <person name="Yoshinaga Y."/>
            <person name="Zwiers L.-H."/>
            <person name="Turgeon B.G."/>
            <person name="Goodwin S.B."/>
            <person name="Spatafora J.W."/>
            <person name="Crous P.W."/>
            <person name="Grigoriev I.V."/>
        </authorList>
    </citation>
    <scope>NUCLEOTIDE SEQUENCE</scope>
    <source>
        <strain evidence="2">IPT5</strain>
    </source>
</reference>
<proteinExistence type="predicted"/>